<name>A0A089PZQ1_9HYPH</name>
<dbReference type="HOGENOM" id="CLU_2246857_0_0_5"/>
<evidence type="ECO:0000256" key="1">
    <source>
        <dbReference type="SAM" id="MobiDB-lite"/>
    </source>
</evidence>
<protein>
    <submittedName>
        <fullName evidence="2">Protein of unassigned function</fullName>
    </submittedName>
</protein>
<dbReference type="STRING" id="693986.MOC_0084"/>
<proteinExistence type="predicted"/>
<sequence length="104" mass="11868">MPTFLGRGRAGIALRDRVGKCQYHGLRDCANARATRRNPKTRRARGLSTSGRVAGRCAQSPRRLIATVSRPSSRMKPSNAVRRLRVWRRRGLLRPRRPGWRRAP</sequence>
<feature type="compositionally biased region" description="Basic residues" evidence="1">
    <location>
        <begin position="35"/>
        <end position="45"/>
    </location>
</feature>
<gene>
    <name evidence="2" type="ORF">MOC_0084</name>
</gene>
<organism evidence="2 3">
    <name type="scientific">Methylobacterium oryzae CBMB20</name>
    <dbReference type="NCBI Taxonomy" id="693986"/>
    <lineage>
        <taxon>Bacteria</taxon>
        <taxon>Pseudomonadati</taxon>
        <taxon>Pseudomonadota</taxon>
        <taxon>Alphaproteobacteria</taxon>
        <taxon>Hyphomicrobiales</taxon>
        <taxon>Methylobacteriaceae</taxon>
        <taxon>Methylobacterium</taxon>
    </lineage>
</organism>
<feature type="region of interest" description="Disordered" evidence="1">
    <location>
        <begin position="35"/>
        <end position="59"/>
    </location>
</feature>
<keyword evidence="3" id="KW-1185">Reference proteome</keyword>
<dbReference type="AlphaFoldDB" id="A0A089PZQ1"/>
<accession>A0A089PZQ1</accession>
<dbReference type="Proteomes" id="UP000029492">
    <property type="component" value="Chromosome"/>
</dbReference>
<dbReference type="EMBL" id="CP003811">
    <property type="protein sequence ID" value="AIQ87839.1"/>
    <property type="molecule type" value="Genomic_DNA"/>
</dbReference>
<evidence type="ECO:0000313" key="2">
    <source>
        <dbReference type="EMBL" id="AIQ87839.1"/>
    </source>
</evidence>
<evidence type="ECO:0000313" key="3">
    <source>
        <dbReference type="Proteomes" id="UP000029492"/>
    </source>
</evidence>
<reference evidence="2 3" key="1">
    <citation type="journal article" date="2014" name="PLoS ONE">
        <title>Genome Information of Methylobacterium oryzae, a Plant-Probiotic Methylotroph in the Phyllosphere.</title>
        <authorList>
            <person name="Kwak M.J."/>
            <person name="Jeong H."/>
            <person name="Madhaiyan M."/>
            <person name="Lee Y."/>
            <person name="Sa T.M."/>
            <person name="Oh T.K."/>
            <person name="Kim J.F."/>
        </authorList>
    </citation>
    <scope>NUCLEOTIDE SEQUENCE [LARGE SCALE GENOMIC DNA]</scope>
    <source>
        <strain evidence="2 3">CBMB20</strain>
    </source>
</reference>
<dbReference type="KEGG" id="mor:MOC_0084"/>